<dbReference type="KEGG" id="spir:CWM47_22235"/>
<name>A0A2K8Z360_9BACT</name>
<proteinExistence type="inferred from homology"/>
<evidence type="ECO:0000256" key="3">
    <source>
        <dbReference type="ARBA" id="ARBA00011233"/>
    </source>
</evidence>
<dbReference type="InterPro" id="IPR013785">
    <property type="entry name" value="Aldolase_TIM"/>
</dbReference>
<dbReference type="GO" id="GO:0016829">
    <property type="term" value="F:lyase activity"/>
    <property type="evidence" value="ECO:0007669"/>
    <property type="project" value="UniProtKB-KW"/>
</dbReference>
<evidence type="ECO:0000256" key="1">
    <source>
        <dbReference type="ARBA" id="ARBA00004761"/>
    </source>
</evidence>
<comment type="subunit">
    <text evidence="3">Homotrimer.</text>
</comment>
<evidence type="ECO:0000256" key="2">
    <source>
        <dbReference type="ARBA" id="ARBA00006906"/>
    </source>
</evidence>
<evidence type="ECO:0000256" key="4">
    <source>
        <dbReference type="ARBA" id="ARBA00023239"/>
    </source>
</evidence>
<dbReference type="RefSeq" id="WP_100990383.1">
    <property type="nucleotide sequence ID" value="NZ_CP025096.1"/>
</dbReference>
<gene>
    <name evidence="6" type="ORF">CWM47_22235</name>
</gene>
<evidence type="ECO:0000313" key="7">
    <source>
        <dbReference type="Proteomes" id="UP000232883"/>
    </source>
</evidence>
<comment type="pathway">
    <text evidence="1">Carbohydrate acid metabolism.</text>
</comment>
<dbReference type="OrthoDB" id="9802667at2"/>
<dbReference type="SUPFAM" id="SSF51569">
    <property type="entry name" value="Aldolase"/>
    <property type="match status" value="1"/>
</dbReference>
<dbReference type="PANTHER" id="PTHR30246">
    <property type="entry name" value="2-KETO-3-DEOXY-6-PHOSPHOGLUCONATE ALDOLASE"/>
    <property type="match status" value="1"/>
</dbReference>
<dbReference type="Gene3D" id="3.20.20.70">
    <property type="entry name" value="Aldolase class I"/>
    <property type="match status" value="1"/>
</dbReference>
<keyword evidence="4" id="KW-0456">Lyase</keyword>
<evidence type="ECO:0000313" key="6">
    <source>
        <dbReference type="EMBL" id="AUD04317.1"/>
    </source>
</evidence>
<protein>
    <submittedName>
        <fullName evidence="6">2-dehydro-3-deoxyphosphogluconate aldolase</fullName>
    </submittedName>
</protein>
<dbReference type="NCBIfam" id="TIGR01182">
    <property type="entry name" value="eda"/>
    <property type="match status" value="1"/>
</dbReference>
<sequence>MSRQPFSWELFYKAPVVGIIRGLQPDDINQILPVYREAGLTTIEITMNTAGAEAIIQQAIDHHSEGLNIGAGTVCTLDDLDKALAAGAQFIVTPVISKKVIKACVKHGVPIFPGAFTPSEIYKAWSLGASMVKVYPATSLGPEYIKDVKAPLNQLKLMPTGGISLDNMAAYFKAGADGLGIGSHLFDKKLINEKNWAGLTNHLRDFVERMQKAISPPATVLPPASAARPTPS</sequence>
<keyword evidence="5" id="KW-0119">Carbohydrate metabolism</keyword>
<keyword evidence="7" id="KW-1185">Reference proteome</keyword>
<dbReference type="Pfam" id="PF01081">
    <property type="entry name" value="Aldolase"/>
    <property type="match status" value="1"/>
</dbReference>
<accession>A0A2K8Z360</accession>
<evidence type="ECO:0000256" key="5">
    <source>
        <dbReference type="ARBA" id="ARBA00023277"/>
    </source>
</evidence>
<comment type="similarity">
    <text evidence="2">Belongs to the KHG/KDPG aldolase family.</text>
</comment>
<dbReference type="Proteomes" id="UP000232883">
    <property type="component" value="Chromosome"/>
</dbReference>
<dbReference type="PANTHER" id="PTHR30246:SF1">
    <property type="entry name" value="2-DEHYDRO-3-DEOXY-6-PHOSPHOGALACTONATE ALDOLASE-RELATED"/>
    <property type="match status" value="1"/>
</dbReference>
<dbReference type="CDD" id="cd00452">
    <property type="entry name" value="KDPG_aldolase"/>
    <property type="match status" value="1"/>
</dbReference>
<dbReference type="AlphaFoldDB" id="A0A2K8Z360"/>
<dbReference type="InterPro" id="IPR000887">
    <property type="entry name" value="Aldlse_KDPG_KHG"/>
</dbReference>
<reference evidence="6 7" key="1">
    <citation type="submission" date="2017-11" db="EMBL/GenBank/DDBJ databases">
        <title>Taxonomic description and genome sequences of Spirosoma HA7 sp. nov., isolated from pollen microhabitat of Corylus avellana.</title>
        <authorList>
            <person name="Ambika Manirajan B."/>
            <person name="Suarez C."/>
            <person name="Ratering S."/>
            <person name="Geissler-Plaum R."/>
            <person name="Cardinale M."/>
            <person name="Sylvia S."/>
        </authorList>
    </citation>
    <scope>NUCLEOTIDE SEQUENCE [LARGE SCALE GENOMIC DNA]</scope>
    <source>
        <strain evidence="6 7">HA7</strain>
    </source>
</reference>
<dbReference type="EMBL" id="CP025096">
    <property type="protein sequence ID" value="AUD04317.1"/>
    <property type="molecule type" value="Genomic_DNA"/>
</dbReference>
<organism evidence="6 7">
    <name type="scientific">Spirosoma pollinicola</name>
    <dbReference type="NCBI Taxonomy" id="2057025"/>
    <lineage>
        <taxon>Bacteria</taxon>
        <taxon>Pseudomonadati</taxon>
        <taxon>Bacteroidota</taxon>
        <taxon>Cytophagia</taxon>
        <taxon>Cytophagales</taxon>
        <taxon>Cytophagaceae</taxon>
        <taxon>Spirosoma</taxon>
    </lineage>
</organism>